<dbReference type="PROSITE" id="PS50975">
    <property type="entry name" value="ATP_GRASP"/>
    <property type="match status" value="1"/>
</dbReference>
<dbReference type="Gene3D" id="3.30.470.20">
    <property type="entry name" value="ATP-grasp fold, B domain"/>
    <property type="match status" value="1"/>
</dbReference>
<dbReference type="InterPro" id="IPR041472">
    <property type="entry name" value="BL00235/CARNS1_N"/>
</dbReference>
<dbReference type="EMBL" id="LBSX01000008">
    <property type="protein sequence ID" value="KKQ27576.1"/>
    <property type="molecule type" value="Genomic_DNA"/>
</dbReference>
<comment type="caution">
    <text evidence="6">The sequence shown here is derived from an EMBL/GenBank/DDBJ whole genome shotgun (WGS) entry which is preliminary data.</text>
</comment>
<dbReference type="InterPro" id="IPR052032">
    <property type="entry name" value="ATP-dep_AA_Ligase"/>
</dbReference>
<dbReference type="GO" id="GO:0005524">
    <property type="term" value="F:ATP binding"/>
    <property type="evidence" value="ECO:0007669"/>
    <property type="project" value="UniProtKB-UniRule"/>
</dbReference>
<dbReference type="AlphaFoldDB" id="A0A0G0JHH2"/>
<dbReference type="PANTHER" id="PTHR43585:SF2">
    <property type="entry name" value="ATP-GRASP ENZYME FSQD"/>
    <property type="match status" value="1"/>
</dbReference>
<accession>A0A0G0JHH2</accession>
<keyword evidence="1" id="KW-0436">Ligase</keyword>
<dbReference type="GO" id="GO:0046872">
    <property type="term" value="F:metal ion binding"/>
    <property type="evidence" value="ECO:0007669"/>
    <property type="project" value="InterPro"/>
</dbReference>
<protein>
    <submittedName>
        <fullName evidence="6">Glutathione synthetase ATP-binding domain-like protein</fullName>
    </submittedName>
</protein>
<dbReference type="SUPFAM" id="SSF56059">
    <property type="entry name" value="Glutathione synthetase ATP-binding domain-like"/>
    <property type="match status" value="1"/>
</dbReference>
<dbReference type="Pfam" id="PF13535">
    <property type="entry name" value="ATP-grasp_4"/>
    <property type="match status" value="1"/>
</dbReference>
<evidence type="ECO:0000256" key="4">
    <source>
        <dbReference type="PROSITE-ProRule" id="PRU00409"/>
    </source>
</evidence>
<reference evidence="6 7" key="1">
    <citation type="journal article" date="2015" name="Nature">
        <title>rRNA introns, odd ribosomes, and small enigmatic genomes across a large radiation of phyla.</title>
        <authorList>
            <person name="Brown C.T."/>
            <person name="Hug L.A."/>
            <person name="Thomas B.C."/>
            <person name="Sharon I."/>
            <person name="Castelle C.J."/>
            <person name="Singh A."/>
            <person name="Wilkins M.J."/>
            <person name="Williams K.H."/>
            <person name="Banfield J.F."/>
        </authorList>
    </citation>
    <scope>NUCLEOTIDE SEQUENCE [LARGE SCALE GENOMIC DNA]</scope>
</reference>
<evidence type="ECO:0000256" key="2">
    <source>
        <dbReference type="ARBA" id="ARBA00022741"/>
    </source>
</evidence>
<name>A0A0G0JHH2_9BACT</name>
<evidence type="ECO:0000313" key="6">
    <source>
        <dbReference type="EMBL" id="KKQ27576.1"/>
    </source>
</evidence>
<dbReference type="Gene3D" id="3.40.50.20">
    <property type="match status" value="1"/>
</dbReference>
<dbReference type="STRING" id="1619046.US42_C0008G0087"/>
<dbReference type="Proteomes" id="UP000034849">
    <property type="component" value="Unassembled WGS sequence"/>
</dbReference>
<sequence>MNNLKGKVILLVNATSPNKVFILKKIKSLGVKIVCLDRSIRDFAKPYVDEWLVADLNNYSKCFAVVEDFVRKGNKIDGVLTFWEECVVLVSKLAENYHLPGIPSKVSKIVKNKYLFRLDCFKKNIPAPASRLLVNKRDLDFVKKNFIFPIIVKPVYGASSAFVIKIERVEELEKGYNYVKKNVHSFVLAPEWESLEIVAEEYITGKEVDIDVLVQNSEIKYLVINDNKKTKEPFFVELGQWSPSVLPNKALEVLHKMALESLAKLGVSNGCVHFEAKYGRNGAVPIEINLRMGGGHVYLFSKNVWGVDLVENAVKIALGVSVKINKPNKPYKYLVGGQLLPRKTGVITEIKIDKSLEKKPYFVSMYFEKKVGDTFLCPPEGYDGSVGRLLVESGKSIKHAKKLLVEGSKLIKFKVKSL</sequence>
<dbReference type="GO" id="GO:0016874">
    <property type="term" value="F:ligase activity"/>
    <property type="evidence" value="ECO:0007669"/>
    <property type="project" value="UniProtKB-KW"/>
</dbReference>
<evidence type="ECO:0000256" key="3">
    <source>
        <dbReference type="ARBA" id="ARBA00022840"/>
    </source>
</evidence>
<evidence type="ECO:0000259" key="5">
    <source>
        <dbReference type="PROSITE" id="PS50975"/>
    </source>
</evidence>
<dbReference type="Pfam" id="PF18130">
    <property type="entry name" value="ATPgrasp_N"/>
    <property type="match status" value="1"/>
</dbReference>
<evidence type="ECO:0000313" key="7">
    <source>
        <dbReference type="Proteomes" id="UP000034849"/>
    </source>
</evidence>
<gene>
    <name evidence="6" type="ORF">US42_C0008G0087</name>
</gene>
<keyword evidence="2 4" id="KW-0547">Nucleotide-binding</keyword>
<dbReference type="PANTHER" id="PTHR43585">
    <property type="entry name" value="FUMIPYRROLE BIOSYNTHESIS PROTEIN C"/>
    <property type="match status" value="1"/>
</dbReference>
<evidence type="ECO:0000256" key="1">
    <source>
        <dbReference type="ARBA" id="ARBA00022598"/>
    </source>
</evidence>
<keyword evidence="3 4" id="KW-0067">ATP-binding</keyword>
<feature type="domain" description="ATP-grasp" evidence="5">
    <location>
        <begin position="117"/>
        <end position="318"/>
    </location>
</feature>
<dbReference type="InterPro" id="IPR011761">
    <property type="entry name" value="ATP-grasp"/>
</dbReference>
<proteinExistence type="predicted"/>
<organism evidence="6 7">
    <name type="scientific">Candidatus Magasanikbacteria bacterium GW2011_GWC2_37_14</name>
    <dbReference type="NCBI Taxonomy" id="1619046"/>
    <lineage>
        <taxon>Bacteria</taxon>
        <taxon>Candidatus Magasanikiibacteriota</taxon>
    </lineage>
</organism>